<proteinExistence type="predicted"/>
<dbReference type="EMBL" id="WHOD01000065">
    <property type="protein sequence ID" value="NOU94811.1"/>
    <property type="molecule type" value="Genomic_DNA"/>
</dbReference>
<protein>
    <recommendedName>
        <fullName evidence="4">DUF4139 domain-containing protein</fullName>
    </recommendedName>
</protein>
<organism evidence="2 3">
    <name type="scientific">Paenibacillus foliorum</name>
    <dbReference type="NCBI Taxonomy" id="2654974"/>
    <lineage>
        <taxon>Bacteria</taxon>
        <taxon>Bacillati</taxon>
        <taxon>Bacillota</taxon>
        <taxon>Bacilli</taxon>
        <taxon>Bacillales</taxon>
        <taxon>Paenibacillaceae</taxon>
        <taxon>Paenibacillus</taxon>
    </lineage>
</organism>
<evidence type="ECO:0000256" key="1">
    <source>
        <dbReference type="SAM" id="SignalP"/>
    </source>
</evidence>
<evidence type="ECO:0008006" key="4">
    <source>
        <dbReference type="Google" id="ProtNLM"/>
    </source>
</evidence>
<comment type="caution">
    <text evidence="2">The sequence shown here is derived from an EMBL/GenBank/DDBJ whole genome shotgun (WGS) entry which is preliminary data.</text>
</comment>
<reference evidence="2" key="1">
    <citation type="submission" date="2019-10" db="EMBL/GenBank/DDBJ databases">
        <title>Description of Paenibacillus glebae sp. nov.</title>
        <authorList>
            <person name="Carlier A."/>
            <person name="Qi S."/>
        </authorList>
    </citation>
    <scope>NUCLEOTIDE SEQUENCE</scope>
    <source>
        <strain evidence="2">LMG 31456</strain>
    </source>
</reference>
<keyword evidence="3" id="KW-1185">Reference proteome</keyword>
<accession>A0A972GQ20</accession>
<evidence type="ECO:0000313" key="2">
    <source>
        <dbReference type="EMBL" id="NOU94811.1"/>
    </source>
</evidence>
<evidence type="ECO:0000313" key="3">
    <source>
        <dbReference type="Proteomes" id="UP000641588"/>
    </source>
</evidence>
<gene>
    <name evidence="2" type="ORF">GC093_16515</name>
</gene>
<sequence length="588" mass="64685">MNKKLTVTLATLVLSTSILSYGSQAFADEAISVSPVQATAAAVEAAATVYPLTETLNVEVKSVLNERILEGTRIGVVVKMGNNGAAVTRVPEYELRAVTSDGIMYTLQPSASNPKAIQPKATTDLSYMVVLDRTDKVTLSEVNWTDVDYYVYPKKETLITAVPVTMQPWSGIDTPITDPTAVRKWADFFRIPSLVSPIQYTPVDIHKESTAQGNVFVVQLLAQNPSEQRETIPEFRIDGKTEAKVFSGKRVEEGAIALDAKEEKYIHYVIPTDQDTVLSSLNLLTTESFAQSGAAATNLVQYQVGRLNILLPGTASAQTYPSYVLGNNMNFDNRSELIHPDMQVSLVEFQMSDNEDEGSKQVTAKFKLYNRSDRPLAVPVFQSELVSSDGYQYSGKRQTMTTTSVLPNSGITVNYAYVLPSTETGNGLALKIQDTTGTTANGSAAFKSTIAAYGVQLQAPAAEDKFSIYPFDVAVEHWDISYLFNTSTHQYTYKGKFLLDIQRQKETQVDASFPRLQFELYDATGRLVATAAKSLIGQERLVSGENNLSFVGNSEQFDTPLTLKIYEVFTTESGDAKRLVTEFSRPFK</sequence>
<dbReference type="RefSeq" id="WP_171653027.1">
    <property type="nucleotide sequence ID" value="NZ_WHOD01000065.1"/>
</dbReference>
<keyword evidence="1" id="KW-0732">Signal</keyword>
<feature type="signal peptide" evidence="1">
    <location>
        <begin position="1"/>
        <end position="27"/>
    </location>
</feature>
<dbReference type="AlphaFoldDB" id="A0A972GQ20"/>
<feature type="chain" id="PRO_5036938126" description="DUF4139 domain-containing protein" evidence="1">
    <location>
        <begin position="28"/>
        <end position="588"/>
    </location>
</feature>
<dbReference type="Proteomes" id="UP000641588">
    <property type="component" value="Unassembled WGS sequence"/>
</dbReference>
<name>A0A972GQ20_9BACL</name>